<dbReference type="PANTHER" id="PTHR32166:SF74">
    <property type="entry name" value="OS05G0256350 PROTEIN"/>
    <property type="match status" value="1"/>
</dbReference>
<reference evidence="1 2" key="1">
    <citation type="submission" date="2024-08" db="EMBL/GenBank/DDBJ databases">
        <title>Insights into the chromosomal genome structure of Flemingia macrophylla.</title>
        <authorList>
            <person name="Ding Y."/>
            <person name="Zhao Y."/>
            <person name="Bi W."/>
            <person name="Wu M."/>
            <person name="Zhao G."/>
            <person name="Gong Y."/>
            <person name="Li W."/>
            <person name="Zhang P."/>
        </authorList>
    </citation>
    <scope>NUCLEOTIDE SEQUENCE [LARGE SCALE GENOMIC DNA]</scope>
    <source>
        <strain evidence="1">DYQJB</strain>
        <tissue evidence="1">Leaf</tissue>
    </source>
</reference>
<dbReference type="AlphaFoldDB" id="A0ABD1M2F2"/>
<accession>A0ABD1M2F2</accession>
<dbReference type="EMBL" id="JBGMDY010000006">
    <property type="protein sequence ID" value="KAL2329966.1"/>
    <property type="molecule type" value="Genomic_DNA"/>
</dbReference>
<proteinExistence type="predicted"/>
<dbReference type="Proteomes" id="UP001603857">
    <property type="component" value="Unassembled WGS sequence"/>
</dbReference>
<organism evidence="1 2">
    <name type="scientific">Flemingia macrophylla</name>
    <dbReference type="NCBI Taxonomy" id="520843"/>
    <lineage>
        <taxon>Eukaryota</taxon>
        <taxon>Viridiplantae</taxon>
        <taxon>Streptophyta</taxon>
        <taxon>Embryophyta</taxon>
        <taxon>Tracheophyta</taxon>
        <taxon>Spermatophyta</taxon>
        <taxon>Magnoliopsida</taxon>
        <taxon>eudicotyledons</taxon>
        <taxon>Gunneridae</taxon>
        <taxon>Pentapetalae</taxon>
        <taxon>rosids</taxon>
        <taxon>fabids</taxon>
        <taxon>Fabales</taxon>
        <taxon>Fabaceae</taxon>
        <taxon>Papilionoideae</taxon>
        <taxon>50 kb inversion clade</taxon>
        <taxon>NPAAA clade</taxon>
        <taxon>indigoferoid/millettioid clade</taxon>
        <taxon>Phaseoleae</taxon>
        <taxon>Flemingia</taxon>
    </lineage>
</organism>
<keyword evidence="2" id="KW-1185">Reference proteome</keyword>
<sequence>MLEDIGKMPNIKKTIQRAISLVGFIYNHTSTLSMLRFFTGGRELVRHAITRFATSYLSLERIHQEKTNIRKMFVSEEWNENKLSKDAKGKEVTKTVLMPSFWKNVVYILKVMAPLVKVLRLVDSEKKPAMGYIYEAMDKAKETIMKSFKNESKYKDVFAIIDKRWDIQLHRPLHAAGHFLNPEFFYANPQMEFNGEIIRGLYYCINKLLGDLEMEKTVHKELAHYKVQVVCLGPQC</sequence>
<name>A0ABD1M2F2_9FABA</name>
<evidence type="ECO:0000313" key="1">
    <source>
        <dbReference type="EMBL" id="KAL2329966.1"/>
    </source>
</evidence>
<dbReference type="SUPFAM" id="SSF53098">
    <property type="entry name" value="Ribonuclease H-like"/>
    <property type="match status" value="1"/>
</dbReference>
<gene>
    <name evidence="1" type="ORF">Fmac_017547</name>
</gene>
<comment type="caution">
    <text evidence="1">The sequence shown here is derived from an EMBL/GenBank/DDBJ whole genome shotgun (WGS) entry which is preliminary data.</text>
</comment>
<protein>
    <recommendedName>
        <fullName evidence="3">hAT-like transposase RNase-H fold domain-containing protein</fullName>
    </recommendedName>
</protein>
<dbReference type="PANTHER" id="PTHR32166">
    <property type="entry name" value="OSJNBA0013A04.12 PROTEIN"/>
    <property type="match status" value="1"/>
</dbReference>
<evidence type="ECO:0008006" key="3">
    <source>
        <dbReference type="Google" id="ProtNLM"/>
    </source>
</evidence>
<evidence type="ECO:0000313" key="2">
    <source>
        <dbReference type="Proteomes" id="UP001603857"/>
    </source>
</evidence>
<dbReference type="InterPro" id="IPR012337">
    <property type="entry name" value="RNaseH-like_sf"/>
</dbReference>